<gene>
    <name evidence="11" type="primary">flgM</name>
    <name evidence="11" type="ORF">PQR63_03505</name>
</gene>
<keyword evidence="11" id="KW-0966">Cell projection</keyword>
<feature type="domain" description="Anti-sigma-28 factor FlgM C-terminal" evidence="10">
    <location>
        <begin position="41"/>
        <end position="92"/>
    </location>
</feature>
<evidence type="ECO:0000256" key="1">
    <source>
        <dbReference type="ARBA" id="ARBA00005322"/>
    </source>
</evidence>
<reference evidence="11 12" key="1">
    <citation type="journal article" date="2024" name="Chem. Sci.">
        <title>Discovery of megapolipeptins by genome mining of a Burkholderiales bacteria collection.</title>
        <authorList>
            <person name="Paulo B.S."/>
            <person name="Recchia M.J.J."/>
            <person name="Lee S."/>
            <person name="Fergusson C.H."/>
            <person name="Romanowski S.B."/>
            <person name="Hernandez A."/>
            <person name="Krull N."/>
            <person name="Liu D.Y."/>
            <person name="Cavanagh H."/>
            <person name="Bos A."/>
            <person name="Gray C.A."/>
            <person name="Murphy B.T."/>
            <person name="Linington R.G."/>
            <person name="Eustaquio A.S."/>
        </authorList>
    </citation>
    <scope>NUCLEOTIDE SEQUENCE [LARGE SCALE GENOMIC DNA]</scope>
    <source>
        <strain evidence="11 12">RL21-008-BIB-B</strain>
    </source>
</reference>
<keyword evidence="3" id="KW-0678">Repressor</keyword>
<evidence type="ECO:0000256" key="7">
    <source>
        <dbReference type="ARBA" id="ARBA00024739"/>
    </source>
</evidence>
<keyword evidence="5" id="KW-0805">Transcription regulation</keyword>
<evidence type="ECO:0000256" key="4">
    <source>
        <dbReference type="ARBA" id="ARBA00022795"/>
    </source>
</evidence>
<evidence type="ECO:0000256" key="2">
    <source>
        <dbReference type="ARBA" id="ARBA00017823"/>
    </source>
</evidence>
<organism evidence="11 12">
    <name type="scientific">Herbaspirillum rhizosphaerae</name>
    <dbReference type="NCBI Taxonomy" id="346179"/>
    <lineage>
        <taxon>Bacteria</taxon>
        <taxon>Pseudomonadati</taxon>
        <taxon>Pseudomonadota</taxon>
        <taxon>Betaproteobacteria</taxon>
        <taxon>Burkholderiales</taxon>
        <taxon>Oxalobacteraceae</taxon>
        <taxon>Herbaspirillum</taxon>
    </lineage>
</organism>
<evidence type="ECO:0000256" key="6">
    <source>
        <dbReference type="ARBA" id="ARBA00023163"/>
    </source>
</evidence>
<dbReference type="NCBIfam" id="TIGR03824">
    <property type="entry name" value="FlgM_jcvi"/>
    <property type="match status" value="1"/>
</dbReference>
<evidence type="ECO:0000256" key="3">
    <source>
        <dbReference type="ARBA" id="ARBA00022491"/>
    </source>
</evidence>
<evidence type="ECO:0000313" key="11">
    <source>
        <dbReference type="EMBL" id="MFL9877431.1"/>
    </source>
</evidence>
<dbReference type="EMBL" id="JAQQFR010000002">
    <property type="protein sequence ID" value="MFL9877431.1"/>
    <property type="molecule type" value="Genomic_DNA"/>
</dbReference>
<dbReference type="Pfam" id="PF04316">
    <property type="entry name" value="FlgM"/>
    <property type="match status" value="1"/>
</dbReference>
<keyword evidence="6" id="KW-0804">Transcription</keyword>
<dbReference type="RefSeq" id="WP_408165683.1">
    <property type="nucleotide sequence ID" value="NZ_JAQQFR010000002.1"/>
</dbReference>
<comment type="caution">
    <text evidence="11">The sequence shown here is derived from an EMBL/GenBank/DDBJ whole genome shotgun (WGS) entry which is preliminary data.</text>
</comment>
<evidence type="ECO:0000313" key="12">
    <source>
        <dbReference type="Proteomes" id="UP001629214"/>
    </source>
</evidence>
<evidence type="ECO:0000256" key="9">
    <source>
        <dbReference type="SAM" id="MobiDB-lite"/>
    </source>
</evidence>
<accession>A0ABW8Z367</accession>
<evidence type="ECO:0000256" key="5">
    <source>
        <dbReference type="ARBA" id="ARBA00023015"/>
    </source>
</evidence>
<proteinExistence type="inferred from homology"/>
<keyword evidence="11" id="KW-0282">Flagellum</keyword>
<comment type="similarity">
    <text evidence="1">Belongs to the FlgM family.</text>
</comment>
<keyword evidence="12" id="KW-1185">Reference proteome</keyword>
<dbReference type="Proteomes" id="UP001629214">
    <property type="component" value="Unassembled WGS sequence"/>
</dbReference>
<dbReference type="SUPFAM" id="SSF101498">
    <property type="entry name" value="Anti-sigma factor FlgM"/>
    <property type="match status" value="1"/>
</dbReference>
<evidence type="ECO:0000259" key="10">
    <source>
        <dbReference type="Pfam" id="PF04316"/>
    </source>
</evidence>
<dbReference type="InterPro" id="IPR035890">
    <property type="entry name" value="Anti-sigma-28_factor_FlgM_sf"/>
</dbReference>
<evidence type="ECO:0000256" key="8">
    <source>
        <dbReference type="ARBA" id="ARBA00030117"/>
    </source>
</evidence>
<sequence>MNVNDALKTGPGLPEIAQPQARTSATTGAKTDTVGADSANVQLSAQYQSLGAKAAGPTSGSFDAKKVAEIKAAIANGTFQVDPEKVASGLLDTVKNLISTRNKA</sequence>
<comment type="function">
    <text evidence="7">Responsible for the coupling of flagellin expression to flagellar assembly by preventing expression of the flagellin genes when a component of the middle class of proteins is defective. It negatively regulates flagellar genes by inhibiting the activity of FliA by directly binding to FliA.</text>
</comment>
<dbReference type="InterPro" id="IPR031316">
    <property type="entry name" value="FlgM_C"/>
</dbReference>
<name>A0ABW8Z367_9BURK</name>
<feature type="region of interest" description="Disordered" evidence="9">
    <location>
        <begin position="1"/>
        <end position="32"/>
    </location>
</feature>
<protein>
    <recommendedName>
        <fullName evidence="2">Negative regulator of flagellin synthesis</fullName>
    </recommendedName>
    <alternativeName>
        <fullName evidence="8">Anti-sigma-28 factor</fullName>
    </alternativeName>
</protein>
<keyword evidence="11" id="KW-0969">Cilium</keyword>
<feature type="compositionally biased region" description="Polar residues" evidence="9">
    <location>
        <begin position="20"/>
        <end position="30"/>
    </location>
</feature>
<dbReference type="InterPro" id="IPR007412">
    <property type="entry name" value="FlgM"/>
</dbReference>
<keyword evidence="4" id="KW-1005">Bacterial flagellum biogenesis</keyword>